<organism evidence="1 2">
    <name type="scientific">Nostoc punctiforme FACHB-252</name>
    <dbReference type="NCBI Taxonomy" id="1357509"/>
    <lineage>
        <taxon>Bacteria</taxon>
        <taxon>Bacillati</taxon>
        <taxon>Cyanobacteriota</taxon>
        <taxon>Cyanophyceae</taxon>
        <taxon>Nostocales</taxon>
        <taxon>Nostocaceae</taxon>
        <taxon>Nostoc</taxon>
    </lineage>
</organism>
<gene>
    <name evidence="1" type="ORF">H6G94_05540</name>
</gene>
<evidence type="ECO:0000313" key="1">
    <source>
        <dbReference type="EMBL" id="MBD2610739.1"/>
    </source>
</evidence>
<reference evidence="1 2" key="1">
    <citation type="journal article" date="2020" name="ISME J.">
        <title>Comparative genomics reveals insights into cyanobacterial evolution and habitat adaptation.</title>
        <authorList>
            <person name="Chen M.Y."/>
            <person name="Teng W.K."/>
            <person name="Zhao L."/>
            <person name="Hu C.X."/>
            <person name="Zhou Y.K."/>
            <person name="Han B.P."/>
            <person name="Song L.R."/>
            <person name="Shu W.S."/>
        </authorList>
    </citation>
    <scope>NUCLEOTIDE SEQUENCE [LARGE SCALE GENOMIC DNA]</scope>
    <source>
        <strain evidence="1 2">FACHB-252</strain>
    </source>
</reference>
<accession>A0ABR8H5C8</accession>
<proteinExistence type="predicted"/>
<keyword evidence="2" id="KW-1185">Reference proteome</keyword>
<evidence type="ECO:0000313" key="2">
    <source>
        <dbReference type="Proteomes" id="UP000606396"/>
    </source>
</evidence>
<evidence type="ECO:0008006" key="3">
    <source>
        <dbReference type="Google" id="ProtNLM"/>
    </source>
</evidence>
<dbReference type="EMBL" id="JACJTC010000003">
    <property type="protein sequence ID" value="MBD2610739.1"/>
    <property type="molecule type" value="Genomic_DNA"/>
</dbReference>
<sequence length="187" mass="21212">MVQHSHQHTSSPIKIIVGSAGVNQTGWISTDINNLNLLRPEDWENMFSKSVIDVILAEHVWEHLTKDEGIIAAQNCYLYLKPGGYIRIAVPDGFHPSSEYISWVKPGGVGAGALDHKILYNYISLKEVFEIAGFKVNLLEYFDEQGEFNFIDWNSDDGMIHRSSRFDERNINGKLNYTSLILDAQKI</sequence>
<dbReference type="Proteomes" id="UP000606396">
    <property type="component" value="Unassembled WGS sequence"/>
</dbReference>
<dbReference type="InterPro" id="IPR029063">
    <property type="entry name" value="SAM-dependent_MTases_sf"/>
</dbReference>
<dbReference type="SUPFAM" id="SSF53335">
    <property type="entry name" value="S-adenosyl-L-methionine-dependent methyltransferases"/>
    <property type="match status" value="1"/>
</dbReference>
<dbReference type="Gene3D" id="3.40.50.150">
    <property type="entry name" value="Vaccinia Virus protein VP39"/>
    <property type="match status" value="1"/>
</dbReference>
<protein>
    <recommendedName>
        <fullName evidence="3">Methyltransferase type 11 domain-containing protein</fullName>
    </recommendedName>
</protein>
<comment type="caution">
    <text evidence="1">The sequence shown here is derived from an EMBL/GenBank/DDBJ whole genome shotgun (WGS) entry which is preliminary data.</text>
</comment>
<name>A0ABR8H5C8_NOSPU</name>